<evidence type="ECO:0000313" key="1">
    <source>
        <dbReference type="EMBL" id="MEK7954349.1"/>
    </source>
</evidence>
<comment type="caution">
    <text evidence="1">The sequence shown here is derived from an EMBL/GenBank/DDBJ whole genome shotgun (WGS) entry which is preliminary data.</text>
</comment>
<keyword evidence="2" id="KW-1185">Reference proteome</keyword>
<dbReference type="RefSeq" id="WP_341408117.1">
    <property type="nucleotide sequence ID" value="NZ_JBBUKT010000018.1"/>
</dbReference>
<accession>A0ABU9B554</accession>
<name>A0ABU9B554_9BACT</name>
<evidence type="ECO:0000313" key="2">
    <source>
        <dbReference type="Proteomes" id="UP001371305"/>
    </source>
</evidence>
<organism evidence="1 2">
    <name type="scientific">Luteolibacter soli</name>
    <dbReference type="NCBI Taxonomy" id="3135280"/>
    <lineage>
        <taxon>Bacteria</taxon>
        <taxon>Pseudomonadati</taxon>
        <taxon>Verrucomicrobiota</taxon>
        <taxon>Verrucomicrobiia</taxon>
        <taxon>Verrucomicrobiales</taxon>
        <taxon>Verrucomicrobiaceae</taxon>
        <taxon>Luteolibacter</taxon>
    </lineage>
</organism>
<proteinExistence type="predicted"/>
<reference evidence="1 2" key="1">
    <citation type="submission" date="2024-04" db="EMBL/GenBank/DDBJ databases">
        <title>Luteolibacter sp. isolated from soil.</title>
        <authorList>
            <person name="An J."/>
        </authorList>
    </citation>
    <scope>NUCLEOTIDE SEQUENCE [LARGE SCALE GENOMIC DNA]</scope>
    <source>
        <strain evidence="1 2">Y139</strain>
    </source>
</reference>
<dbReference type="Proteomes" id="UP001371305">
    <property type="component" value="Unassembled WGS sequence"/>
</dbReference>
<gene>
    <name evidence="1" type="ORF">WKV53_27780</name>
</gene>
<protein>
    <submittedName>
        <fullName evidence="1">Uncharacterized protein</fullName>
    </submittedName>
</protein>
<dbReference type="EMBL" id="JBBUKT010000018">
    <property type="protein sequence ID" value="MEK7954349.1"/>
    <property type="molecule type" value="Genomic_DNA"/>
</dbReference>
<sequence length="73" mass="7694">MASTVFDLFSSIPAARSVGLPACRQMTTTTTMLDAMPVGVGVGIEIVGSTAGVQRRRGAAAHRTVIEAFRPFR</sequence>